<dbReference type="InterPro" id="IPR038764">
    <property type="entry name" value="GNAT_N_AcTrfase_prd"/>
</dbReference>
<reference evidence="1 2" key="1">
    <citation type="journal article" date="2012" name="BMC Genomics">
        <title>Complete genome sequence of Saccharothrix espanaensis DSM 44229T and comparison to the other completely sequenced Pseudonocardiaceae.</title>
        <authorList>
            <person name="Strobel T."/>
            <person name="Al-Dilaimi A."/>
            <person name="Blom J."/>
            <person name="Gessner A."/>
            <person name="Kalinowski J."/>
            <person name="Luzhetska M."/>
            <person name="Puhler A."/>
            <person name="Szczepanowski R."/>
            <person name="Bechthold A."/>
            <person name="Ruckert C."/>
        </authorList>
    </citation>
    <scope>NUCLEOTIDE SEQUENCE [LARGE SCALE GENOMIC DNA]</scope>
    <source>
        <strain evidence="2">ATCC 51144 / DSM 44229 / JCM 9112 / NBRC 15066 / NRRL 15764</strain>
    </source>
</reference>
<dbReference type="HOGENOM" id="CLU_061573_0_0_11"/>
<dbReference type="Proteomes" id="UP000006281">
    <property type="component" value="Chromosome"/>
</dbReference>
<dbReference type="PANTHER" id="PTHR41700:SF1">
    <property type="entry name" value="N-ACETYLTRANSFERASE DOMAIN-CONTAINING PROTEIN"/>
    <property type="match status" value="1"/>
</dbReference>
<evidence type="ECO:0000313" key="1">
    <source>
        <dbReference type="EMBL" id="CCH33984.1"/>
    </source>
</evidence>
<dbReference type="PANTHER" id="PTHR41700">
    <property type="entry name" value="GCN5-RELATED N-ACETYLTRANSFERASE"/>
    <property type="match status" value="1"/>
</dbReference>
<dbReference type="SUPFAM" id="SSF55729">
    <property type="entry name" value="Acyl-CoA N-acyltransferases (Nat)"/>
    <property type="match status" value="1"/>
</dbReference>
<gene>
    <name evidence="1" type="ordered locus">BN6_67470</name>
</gene>
<accession>K0KAZ1</accession>
<dbReference type="BioCyc" id="SESP1179773:BN6_RS32530-MONOMER"/>
<keyword evidence="2" id="KW-1185">Reference proteome</keyword>
<dbReference type="PATRIC" id="fig|1179773.3.peg.6803"/>
<dbReference type="STRING" id="1179773.BN6_67470"/>
<name>K0KAZ1_SACES</name>
<sequence>MTTVPDTGPARAAANAATTSGVVIRELHEVGDIAEVDRLFWDIWRPSPNNVPVTNELMRVFAHSGNYVVGAFVDDLMVGATVGFLAAPAGRTLHSHVTGVRSGTRGRSVGFALKLHQRAWALDRGLDTITWTFDPLVRRNAYFNLAKLAATAVEYLPDFYGEMDDGINGVGASDRLLASWDLRSPEVAAACDGKPAEPGAGSMAGSAAGTVAGSVTVRVPADIESLRATDPDQAAEWRLRVRDELGSRMRAGAKVLGFARDGSYVIA</sequence>
<evidence type="ECO:0008006" key="3">
    <source>
        <dbReference type="Google" id="ProtNLM"/>
    </source>
</evidence>
<evidence type="ECO:0000313" key="2">
    <source>
        <dbReference type="Proteomes" id="UP000006281"/>
    </source>
</evidence>
<protein>
    <recommendedName>
        <fullName evidence="3">N-acetyltransferase domain-containing protein</fullName>
    </recommendedName>
</protein>
<dbReference type="RefSeq" id="WP_015104095.1">
    <property type="nucleotide sequence ID" value="NC_019673.1"/>
</dbReference>
<dbReference type="OrthoDB" id="9797990at2"/>
<dbReference type="AlphaFoldDB" id="K0KAZ1"/>
<proteinExistence type="predicted"/>
<dbReference type="Gene3D" id="3.40.630.30">
    <property type="match status" value="1"/>
</dbReference>
<dbReference type="KEGG" id="sesp:BN6_67470"/>
<dbReference type="EMBL" id="HE804045">
    <property type="protein sequence ID" value="CCH33984.1"/>
    <property type="molecule type" value="Genomic_DNA"/>
</dbReference>
<dbReference type="eggNOG" id="COG3375">
    <property type="taxonomic scope" value="Bacteria"/>
</dbReference>
<organism evidence="1 2">
    <name type="scientific">Saccharothrix espanaensis (strain ATCC 51144 / DSM 44229 / JCM 9112 / NBRC 15066 / NRRL 15764)</name>
    <dbReference type="NCBI Taxonomy" id="1179773"/>
    <lineage>
        <taxon>Bacteria</taxon>
        <taxon>Bacillati</taxon>
        <taxon>Actinomycetota</taxon>
        <taxon>Actinomycetes</taxon>
        <taxon>Pseudonocardiales</taxon>
        <taxon>Pseudonocardiaceae</taxon>
        <taxon>Saccharothrix</taxon>
    </lineage>
</organism>
<dbReference type="InterPro" id="IPR016181">
    <property type="entry name" value="Acyl_CoA_acyltransferase"/>
</dbReference>